<reference evidence="1" key="1">
    <citation type="journal article" date="2019" name="Sci. Rep.">
        <title>Draft genome of Tanacetum cinerariifolium, the natural source of mosquito coil.</title>
        <authorList>
            <person name="Yamashiro T."/>
            <person name="Shiraishi A."/>
            <person name="Satake H."/>
            <person name="Nakayama K."/>
        </authorList>
    </citation>
    <scope>NUCLEOTIDE SEQUENCE</scope>
</reference>
<dbReference type="AlphaFoldDB" id="A0A699GU13"/>
<sequence length="581" mass="65080">MRTLLKKVFKTFPCFVESFFRFLQEIDDLISKATSDVLSVGMPISAGMTASVPYVNENEVSLLLDFIIVWVPFIMANLHDLRLTALAFLISSGNVPSVSPALEPPVHDDPSVNKIYGSGSSSSSVVRVFGESSSGLSTMKSANIFPLTDNLGLQCIAHSPNLMLYFCSLPATSGLDNTCCNGWSVTTMIGFHNPMEITLLRAFFESFKEWSSTYTLRFLPICLWNALSTKRWEHPSRTFRWCSVMCLGTPVMSIGIHAKMSSLVTERDPLGPKTITHSNKTSMLLFKVIIPPSTRIFSISWAVDGTACNFLTPSLIIIPLYRDGDLTTTKFIQAKAECSSCLIVSSSCICPISHITSPLNLIKGVIAGTNWFLVFRRSRLKQCSYSISEADLPSTTVGEHRVKWADKLDDALCAFRIAFKIPTGCIPYKLVYKKACHVPIELEHQAYRALKWTNFNLKIAGNHRKVQLNELNELQDRAYENSLIYKEKTKKIHDAKIKNREFHIGDHVLLFNSRLNIFSGKLKSHWSGPFTIIEVFPYGTVELSQLNGPKFKVNGHRIKHYHGGDIPALDVPDLHLFPKDN</sequence>
<keyword evidence="1" id="KW-0695">RNA-directed DNA polymerase</keyword>
<dbReference type="EMBL" id="BKCJ010054486">
    <property type="protein sequence ID" value="GEW34319.1"/>
    <property type="molecule type" value="Genomic_DNA"/>
</dbReference>
<comment type="caution">
    <text evidence="1">The sequence shown here is derived from an EMBL/GenBank/DDBJ whole genome shotgun (WGS) entry which is preliminary data.</text>
</comment>
<evidence type="ECO:0000313" key="1">
    <source>
        <dbReference type="EMBL" id="GEW34319.1"/>
    </source>
</evidence>
<keyword evidence="1" id="KW-0808">Transferase</keyword>
<protein>
    <submittedName>
        <fullName evidence="1">Reverse transcriptase domain-containing protein</fullName>
    </submittedName>
</protein>
<proteinExistence type="predicted"/>
<name>A0A699GU13_TANCI</name>
<dbReference type="GO" id="GO:0003964">
    <property type="term" value="F:RNA-directed DNA polymerase activity"/>
    <property type="evidence" value="ECO:0007669"/>
    <property type="project" value="UniProtKB-KW"/>
</dbReference>
<accession>A0A699GU13</accession>
<keyword evidence="1" id="KW-0548">Nucleotidyltransferase</keyword>
<gene>
    <name evidence="1" type="ORF">Tci_206295</name>
</gene>
<organism evidence="1">
    <name type="scientific">Tanacetum cinerariifolium</name>
    <name type="common">Dalmatian daisy</name>
    <name type="synonym">Chrysanthemum cinerariifolium</name>
    <dbReference type="NCBI Taxonomy" id="118510"/>
    <lineage>
        <taxon>Eukaryota</taxon>
        <taxon>Viridiplantae</taxon>
        <taxon>Streptophyta</taxon>
        <taxon>Embryophyta</taxon>
        <taxon>Tracheophyta</taxon>
        <taxon>Spermatophyta</taxon>
        <taxon>Magnoliopsida</taxon>
        <taxon>eudicotyledons</taxon>
        <taxon>Gunneridae</taxon>
        <taxon>Pentapetalae</taxon>
        <taxon>asterids</taxon>
        <taxon>campanulids</taxon>
        <taxon>Asterales</taxon>
        <taxon>Asteraceae</taxon>
        <taxon>Asteroideae</taxon>
        <taxon>Anthemideae</taxon>
        <taxon>Anthemidinae</taxon>
        <taxon>Tanacetum</taxon>
    </lineage>
</organism>